<keyword evidence="6" id="KW-1185">Reference proteome</keyword>
<dbReference type="SUPFAM" id="SSF52518">
    <property type="entry name" value="Thiamin diphosphate-binding fold (THDP-binding)"/>
    <property type="match status" value="1"/>
</dbReference>
<dbReference type="GO" id="GO:0030976">
    <property type="term" value="F:thiamine pyrophosphate binding"/>
    <property type="evidence" value="ECO:0007669"/>
    <property type="project" value="InterPro"/>
</dbReference>
<sequence>MVNVATSRPTRADYYRVLADNLPPQALVVTSLGNASYLWAKVHEAPENFYFEDAMGLALPLSLGLAIAQPNRPVIVVEGDGGLLMHMGALVTVGAVNPANLTVLIVQNGVHAASGGQALTNAALDLAQLARASGIASSENIDKPQSLADKLRGRAARNGAECLVLATEPDLDVVRPPASFDPLLSKHRLQAAIGAPRYVHAVFGGGKLEGA</sequence>
<name>A0A1M7TKA8_9BRAD</name>
<dbReference type="GO" id="GO:0044281">
    <property type="term" value="P:small molecule metabolic process"/>
    <property type="evidence" value="ECO:0007669"/>
    <property type="project" value="UniProtKB-ARBA"/>
</dbReference>
<dbReference type="PANTHER" id="PTHR42818">
    <property type="entry name" value="SULFOPYRUVATE DECARBOXYLASE SUBUNIT ALPHA"/>
    <property type="match status" value="1"/>
</dbReference>
<evidence type="ECO:0000256" key="1">
    <source>
        <dbReference type="ARBA" id="ARBA00022793"/>
    </source>
</evidence>
<evidence type="ECO:0000313" key="6">
    <source>
        <dbReference type="Proteomes" id="UP000184096"/>
    </source>
</evidence>
<dbReference type="GO" id="GO:0000287">
    <property type="term" value="F:magnesium ion binding"/>
    <property type="evidence" value="ECO:0007669"/>
    <property type="project" value="InterPro"/>
</dbReference>
<dbReference type="AlphaFoldDB" id="A0A1M7TKA8"/>
<feature type="domain" description="Thiamine pyrophosphate enzyme TPP-binding" evidence="4">
    <location>
        <begin position="52"/>
        <end position="155"/>
    </location>
</feature>
<dbReference type="InterPro" id="IPR051818">
    <property type="entry name" value="TPP_dependent_decarboxylase"/>
</dbReference>
<organism evidence="5 6">
    <name type="scientific">Bradyrhizobium erythrophlei</name>
    <dbReference type="NCBI Taxonomy" id="1437360"/>
    <lineage>
        <taxon>Bacteria</taxon>
        <taxon>Pseudomonadati</taxon>
        <taxon>Pseudomonadota</taxon>
        <taxon>Alphaproteobacteria</taxon>
        <taxon>Hyphomicrobiales</taxon>
        <taxon>Nitrobacteraceae</taxon>
        <taxon>Bradyrhizobium</taxon>
    </lineage>
</organism>
<dbReference type="GO" id="GO:0016831">
    <property type="term" value="F:carboxy-lyase activity"/>
    <property type="evidence" value="ECO:0007669"/>
    <property type="project" value="UniProtKB-KW"/>
</dbReference>
<reference evidence="6" key="1">
    <citation type="submission" date="2016-11" db="EMBL/GenBank/DDBJ databases">
        <authorList>
            <person name="Varghese N."/>
            <person name="Submissions S."/>
        </authorList>
    </citation>
    <scope>NUCLEOTIDE SEQUENCE [LARGE SCALE GENOMIC DNA]</scope>
    <source>
        <strain evidence="6">GAS401</strain>
    </source>
</reference>
<evidence type="ECO:0000256" key="2">
    <source>
        <dbReference type="ARBA" id="ARBA00023052"/>
    </source>
</evidence>
<keyword evidence="2" id="KW-0786">Thiamine pyrophosphate</keyword>
<dbReference type="InterPro" id="IPR000399">
    <property type="entry name" value="TPP-bd_CS"/>
</dbReference>
<protein>
    <submittedName>
        <fullName evidence="5">Thiamine pyrophosphate enzyme, C-terminal TPP binding domain</fullName>
    </submittedName>
</protein>
<keyword evidence="1" id="KW-0210">Decarboxylase</keyword>
<dbReference type="OrthoDB" id="9798007at2"/>
<dbReference type="Pfam" id="PF02775">
    <property type="entry name" value="TPP_enzyme_C"/>
    <property type="match status" value="1"/>
</dbReference>
<dbReference type="Proteomes" id="UP000184096">
    <property type="component" value="Chromosome I"/>
</dbReference>
<dbReference type="Gene3D" id="3.40.50.970">
    <property type="match status" value="1"/>
</dbReference>
<dbReference type="InterPro" id="IPR011766">
    <property type="entry name" value="TPP_enzyme_TPP-bd"/>
</dbReference>
<keyword evidence="3" id="KW-0456">Lyase</keyword>
<accession>A0A1M7TKA8</accession>
<evidence type="ECO:0000256" key="3">
    <source>
        <dbReference type="ARBA" id="ARBA00023239"/>
    </source>
</evidence>
<dbReference type="PROSITE" id="PS00187">
    <property type="entry name" value="TPP_ENZYMES"/>
    <property type="match status" value="1"/>
</dbReference>
<dbReference type="EMBL" id="LT670849">
    <property type="protein sequence ID" value="SHN71145.1"/>
    <property type="molecule type" value="Genomic_DNA"/>
</dbReference>
<proteinExistence type="predicted"/>
<dbReference type="PANTHER" id="PTHR42818:SF1">
    <property type="entry name" value="SULFOPYRUVATE DECARBOXYLASE"/>
    <property type="match status" value="1"/>
</dbReference>
<dbReference type="RefSeq" id="WP_072817687.1">
    <property type="nucleotide sequence ID" value="NZ_LT670849.1"/>
</dbReference>
<gene>
    <name evidence="5" type="ORF">SAMN05444170_1941</name>
</gene>
<dbReference type="InterPro" id="IPR029061">
    <property type="entry name" value="THDP-binding"/>
</dbReference>
<evidence type="ECO:0000313" key="5">
    <source>
        <dbReference type="EMBL" id="SHN71145.1"/>
    </source>
</evidence>
<evidence type="ECO:0000259" key="4">
    <source>
        <dbReference type="Pfam" id="PF02775"/>
    </source>
</evidence>